<reference evidence="4" key="1">
    <citation type="journal article" date="2019" name="Sci. Rep.">
        <title>Draft genome of Tanacetum cinerariifolium, the natural source of mosquito coil.</title>
        <authorList>
            <person name="Yamashiro T."/>
            <person name="Shiraishi A."/>
            <person name="Satake H."/>
            <person name="Nakayama K."/>
        </authorList>
    </citation>
    <scope>NUCLEOTIDE SEQUENCE</scope>
</reference>
<protein>
    <recommendedName>
        <fullName evidence="3">Reverse transcriptase Ty1/copia-type domain-containing protein</fullName>
    </recommendedName>
</protein>
<gene>
    <name evidence="4" type="ORF">Tci_031220</name>
</gene>
<dbReference type="SUPFAM" id="SSF57756">
    <property type="entry name" value="Retrovirus zinc finger-like domains"/>
    <property type="match status" value="1"/>
</dbReference>
<dbReference type="GO" id="GO:0003676">
    <property type="term" value="F:nucleic acid binding"/>
    <property type="evidence" value="ECO:0007669"/>
    <property type="project" value="InterPro"/>
</dbReference>
<feature type="coiled-coil region" evidence="1">
    <location>
        <begin position="76"/>
        <end position="103"/>
    </location>
</feature>
<dbReference type="InterPro" id="IPR013103">
    <property type="entry name" value="RVT_2"/>
</dbReference>
<dbReference type="Gene3D" id="4.10.60.10">
    <property type="entry name" value="Zinc finger, CCHC-type"/>
    <property type="match status" value="1"/>
</dbReference>
<feature type="region of interest" description="Disordered" evidence="2">
    <location>
        <begin position="483"/>
        <end position="530"/>
    </location>
</feature>
<dbReference type="InterPro" id="IPR036875">
    <property type="entry name" value="Znf_CCHC_sf"/>
</dbReference>
<dbReference type="EMBL" id="BKCJ010004138">
    <property type="protein sequence ID" value="GEU59242.1"/>
    <property type="molecule type" value="Genomic_DNA"/>
</dbReference>
<evidence type="ECO:0000256" key="2">
    <source>
        <dbReference type="SAM" id="MobiDB-lite"/>
    </source>
</evidence>
<dbReference type="CDD" id="cd09272">
    <property type="entry name" value="RNase_HI_RT_Ty1"/>
    <property type="match status" value="1"/>
</dbReference>
<feature type="domain" description="Reverse transcriptase Ty1/copia-type" evidence="3">
    <location>
        <begin position="846"/>
        <end position="914"/>
    </location>
</feature>
<accession>A0A6L2LF66</accession>
<comment type="caution">
    <text evidence="4">The sequence shown here is derived from an EMBL/GenBank/DDBJ whole genome shotgun (WGS) entry which is preliminary data.</text>
</comment>
<dbReference type="PANTHER" id="PTHR11439">
    <property type="entry name" value="GAG-POL-RELATED RETROTRANSPOSON"/>
    <property type="match status" value="1"/>
</dbReference>
<feature type="compositionally biased region" description="Basic and acidic residues" evidence="2">
    <location>
        <begin position="520"/>
        <end position="530"/>
    </location>
</feature>
<dbReference type="AlphaFoldDB" id="A0A6L2LF66"/>
<proteinExistence type="predicted"/>
<organism evidence="4">
    <name type="scientific">Tanacetum cinerariifolium</name>
    <name type="common">Dalmatian daisy</name>
    <name type="synonym">Chrysanthemum cinerariifolium</name>
    <dbReference type="NCBI Taxonomy" id="118510"/>
    <lineage>
        <taxon>Eukaryota</taxon>
        <taxon>Viridiplantae</taxon>
        <taxon>Streptophyta</taxon>
        <taxon>Embryophyta</taxon>
        <taxon>Tracheophyta</taxon>
        <taxon>Spermatophyta</taxon>
        <taxon>Magnoliopsida</taxon>
        <taxon>eudicotyledons</taxon>
        <taxon>Gunneridae</taxon>
        <taxon>Pentapetalae</taxon>
        <taxon>asterids</taxon>
        <taxon>campanulids</taxon>
        <taxon>Asterales</taxon>
        <taxon>Asteraceae</taxon>
        <taxon>Asteroideae</taxon>
        <taxon>Anthemideae</taxon>
        <taxon>Anthemidinae</taxon>
        <taxon>Tanacetum</taxon>
    </lineage>
</organism>
<dbReference type="GO" id="GO:0008270">
    <property type="term" value="F:zinc ion binding"/>
    <property type="evidence" value="ECO:0007669"/>
    <property type="project" value="InterPro"/>
</dbReference>
<dbReference type="Pfam" id="PF07727">
    <property type="entry name" value="RVT_2"/>
    <property type="match status" value="1"/>
</dbReference>
<name>A0A6L2LF66_TANCI</name>
<evidence type="ECO:0000256" key="1">
    <source>
        <dbReference type="SAM" id="Coils"/>
    </source>
</evidence>
<sequence length="1092" mass="124851">MAKTINEEVRIHARVDGKEIVITESSVRRDLQLADEKDKAVYKKLGDSLVRAATTASSLEAEYQETIGDTTAQTRVLDLEQTKATQKNEIDSLKRMVKKLEQRNSSRTHKLKRRGGLNAIDVDADDEITLVNDADNEMFDVDDIGGEKVFFAGQNDNVVEEVVNVAQVSTAATITITTKEITLAQALEALKTSKPKVKGIVFQEPVECDEEERLARERAEKEQEANIALIEKWDDIQAKIDADHQLAERLQAQEQEELAFKRVNTFEDIRAELVKEKEKRAGKELIQESTKKKKVEDDKEKAEIKQLMETISNEEEVAIDAIPLAVKSLKIVDWRIHKEGKNLLSNILRVEKKMFVIEQPIPPAPAANSAANVLADWNAIYDAYNEVACLMLGKEGKSVGAYVLKIKDYVEQLERLGYVLSQDLSVGLILNGLTNEFIRLVRNFNMHNMGKTIGELHAMLIEYEKGLPKKVETPQVMMIKSGKIQKADKKSLKAKGKGKANGKEKDKQGYIPKPKNPKPSAKEHPAKDDTCHHCKEVGHWKRNCYVYLAELLKKKSKLALPILQGFREARKLKQRALDLYVGNSVRVQVEAIGSFDLVLPNVLMICLDNYHYAPSITKVLFQFIVCNGIYEIDMHDLVPNVNSIYNVSTKRAKHNLDSTYLWHYHLAHIKSVTRILNMVPTKKVDKIPYELWIPKGTMCYYFYFPPENKIIVARYVEFFKKNLITQEVSGRAIDLEEIQDKDTSPSEITSKFPMEVEGFKPPQEEVILIRRSERTRRAPNHLCLNLEAEEHSLGDLNEPASYKAVTLDSEYNKWLDAMNAEMQSMIDNKVWVLVDLPPNCKTVRTAYYDYRIWQMDVKTAFLNGYLDEDIYMVQPEGFVDPNHPRKVCKLQRSIYGLLKQASRSWNKRFDEEIKRSKRLIRLGQNAYMDKILKRYKMDNYKRGHISMQEKLDLNKTQGALTPKETGYVFILNGGTVDWKSSKQSTTAMSATEAEYIAASEATMETVWIRKFISGLDIVPTINEPIRMFCDNSAALYFANEPRVQRGARHYHRRYQYVRGSIALGEIRFLKVNTDENLADPFTKALPKAYSTC</sequence>
<keyword evidence="1" id="KW-0175">Coiled coil</keyword>
<evidence type="ECO:0000313" key="4">
    <source>
        <dbReference type="EMBL" id="GEU59242.1"/>
    </source>
</evidence>
<dbReference type="PANTHER" id="PTHR11439:SF496">
    <property type="entry name" value="RNA-DIRECTED DNA POLYMERASE"/>
    <property type="match status" value="1"/>
</dbReference>
<evidence type="ECO:0000259" key="3">
    <source>
        <dbReference type="Pfam" id="PF07727"/>
    </source>
</evidence>